<evidence type="ECO:0000313" key="2">
    <source>
        <dbReference type="WBParaSite" id="JU765_v2.g17780.t1"/>
    </source>
</evidence>
<protein>
    <submittedName>
        <fullName evidence="2">C2H2-type domain-containing protein</fullName>
    </submittedName>
</protein>
<dbReference type="WBParaSite" id="JU765_v2.g17780.t1">
    <property type="protein sequence ID" value="JU765_v2.g17780.t1"/>
    <property type="gene ID" value="JU765_v2.g17780"/>
</dbReference>
<dbReference type="Proteomes" id="UP000887576">
    <property type="component" value="Unplaced"/>
</dbReference>
<evidence type="ECO:0000313" key="1">
    <source>
        <dbReference type="Proteomes" id="UP000887576"/>
    </source>
</evidence>
<name>A0AC34QN26_9BILA</name>
<sequence>MENAPTFTVFLVFFMIAVLLIIFVGVIICLCRNSHEVDPEENHNSSKHEPRTFRFGQSFPSSKIKKDSTLGSNQLVINIPDNPTHPVITLTKASIKRNEEKICNVFEMSSKVSLPSLTTMATEKYMIKRPPSIIAHRKSKVASNQSEVNPLLRDEIDQVLATNFQVKNGVFVQANQSSQPLSISSNSQKKLVLYNSENGNNVWRTKSLPGTAEDVESYPCRICNNVFLTGKGLETHAAENHPSQVEMIKDDIVAISSEWRRRELQFGRLPKFANGRSRRNLVFRHKSPGVYEICPICDVAIKIDTKDALEVHKQKHANGEVDLELNCGRCGLRFPTHDAYTKHMSSHRKRSYICKVCEAKFQFFCDLRKHKLEVHDDHSLLKDASGSNQAKNADYSIVKAKCSKCNSVFQKAELLIKHSFTAHQDSSFSATIQVKGLPVYSILVNSGKLNFKCCDIVFDSRTSFISHRSTHEPKCQI</sequence>
<accession>A0AC34QN26</accession>
<reference evidence="2" key="1">
    <citation type="submission" date="2022-11" db="UniProtKB">
        <authorList>
            <consortium name="WormBaseParasite"/>
        </authorList>
    </citation>
    <scope>IDENTIFICATION</scope>
</reference>
<organism evidence="1 2">
    <name type="scientific">Panagrolaimus sp. JU765</name>
    <dbReference type="NCBI Taxonomy" id="591449"/>
    <lineage>
        <taxon>Eukaryota</taxon>
        <taxon>Metazoa</taxon>
        <taxon>Ecdysozoa</taxon>
        <taxon>Nematoda</taxon>
        <taxon>Chromadorea</taxon>
        <taxon>Rhabditida</taxon>
        <taxon>Tylenchina</taxon>
        <taxon>Panagrolaimomorpha</taxon>
        <taxon>Panagrolaimoidea</taxon>
        <taxon>Panagrolaimidae</taxon>
        <taxon>Panagrolaimus</taxon>
    </lineage>
</organism>
<proteinExistence type="predicted"/>